<dbReference type="EMBL" id="JAJISC010000005">
    <property type="protein sequence ID" value="MCS2610145.1"/>
    <property type="molecule type" value="Genomic_DNA"/>
</dbReference>
<organism evidence="2 3">
    <name type="scientific">Halomonas dongshanensis</name>
    <dbReference type="NCBI Taxonomy" id="2890835"/>
    <lineage>
        <taxon>Bacteria</taxon>
        <taxon>Pseudomonadati</taxon>
        <taxon>Pseudomonadota</taxon>
        <taxon>Gammaproteobacteria</taxon>
        <taxon>Oceanospirillales</taxon>
        <taxon>Halomonadaceae</taxon>
        <taxon>Halomonas</taxon>
    </lineage>
</organism>
<keyword evidence="1" id="KW-1133">Transmembrane helix</keyword>
<evidence type="ECO:0000313" key="3">
    <source>
        <dbReference type="Proteomes" id="UP001165542"/>
    </source>
</evidence>
<dbReference type="Proteomes" id="UP001165542">
    <property type="component" value="Unassembled WGS sequence"/>
</dbReference>
<dbReference type="RefSeq" id="WP_259036644.1">
    <property type="nucleotide sequence ID" value="NZ_JAJISC010000005.1"/>
</dbReference>
<comment type="caution">
    <text evidence="2">The sequence shown here is derived from an EMBL/GenBank/DDBJ whole genome shotgun (WGS) entry which is preliminary data.</text>
</comment>
<dbReference type="Pfam" id="PF06097">
    <property type="entry name" value="DUF945"/>
    <property type="match status" value="1"/>
</dbReference>
<evidence type="ECO:0000313" key="2">
    <source>
        <dbReference type="EMBL" id="MCS2610145.1"/>
    </source>
</evidence>
<name>A0ABT2EGA1_9GAMM</name>
<accession>A0ABT2EGA1</accession>
<evidence type="ECO:0000256" key="1">
    <source>
        <dbReference type="SAM" id="Phobius"/>
    </source>
</evidence>
<gene>
    <name evidence="2" type="ORF">LLY24_12545</name>
</gene>
<keyword evidence="1" id="KW-0472">Membrane</keyword>
<reference evidence="2" key="1">
    <citation type="submission" date="2021-11" db="EMBL/GenBank/DDBJ databases">
        <title>Halomonas sp., isolated from a coastal aquaculture zone in Dongshan Bay.</title>
        <authorList>
            <person name="Lin W."/>
        </authorList>
    </citation>
    <scope>NUCLEOTIDE SEQUENCE</scope>
    <source>
        <strain evidence="2">Yzlin-01</strain>
    </source>
</reference>
<keyword evidence="1" id="KW-0812">Transmembrane</keyword>
<dbReference type="InterPro" id="IPR010352">
    <property type="entry name" value="DUF945"/>
</dbReference>
<proteinExistence type="predicted"/>
<protein>
    <submittedName>
        <fullName evidence="2">YdgA family protein</fullName>
    </submittedName>
</protein>
<sequence length="436" mass="47164">MASGTKIVAVTAVGVIVVVGGYIGAQFVVGSQVEKALTESFAELDRSPSVDVTEVAIDKGLFNTTASATVTLRGVPNAFFDVDMLVDHGILGADITGTIVPNDDLIQGVIDIDLTATRDTLKGQLTASALQAVEADATLNDLVVDLHRDGSNTWRIDGVAHDIVINDDDARVHIHTPSVGYTTEGEETYVTQQRLAIPRIEILAQGMNLYIDGIESAAESTGDAPLLDQTGYFRIADIGADDTSFGNLSFDLAATNWDMQALQSFQEAYTPLEQMRVAEELPEEERGESVDEATKRELMVQAIESGYDFLTANPTVALDPLEARVTAPMFGLDFAPRLTADVRFDGEDLSRVALYSATWDRSLALPEALEGETITQDEAREDVLGRLYVDVSMTTPPDLLIGLIPMPFAALIDPEQEEQHLVWEAGSLRFNGEPLM</sequence>
<feature type="transmembrane region" description="Helical" evidence="1">
    <location>
        <begin position="7"/>
        <end position="29"/>
    </location>
</feature>
<keyword evidence="3" id="KW-1185">Reference proteome</keyword>